<proteinExistence type="predicted"/>
<feature type="region of interest" description="Disordered" evidence="1">
    <location>
        <begin position="1"/>
        <end position="28"/>
    </location>
</feature>
<organism evidence="3 4">
    <name type="scientific">Micromonospora nigra</name>
    <dbReference type="NCBI Taxonomy" id="145857"/>
    <lineage>
        <taxon>Bacteria</taxon>
        <taxon>Bacillati</taxon>
        <taxon>Actinomycetota</taxon>
        <taxon>Actinomycetes</taxon>
        <taxon>Micromonosporales</taxon>
        <taxon>Micromonosporaceae</taxon>
        <taxon>Micromonospora</taxon>
    </lineage>
</organism>
<dbReference type="AlphaFoldDB" id="A0A1C6R793"/>
<dbReference type="RefSeq" id="WP_091074654.1">
    <property type="nucleotide sequence ID" value="NZ_FMHT01000002.1"/>
</dbReference>
<evidence type="ECO:0000256" key="1">
    <source>
        <dbReference type="SAM" id="MobiDB-lite"/>
    </source>
</evidence>
<dbReference type="EMBL" id="FMHT01000002">
    <property type="protein sequence ID" value="SCL12899.1"/>
    <property type="molecule type" value="Genomic_DNA"/>
</dbReference>
<dbReference type="InterPro" id="IPR050678">
    <property type="entry name" value="DNA_Partitioning_ATPase"/>
</dbReference>
<feature type="region of interest" description="Disordered" evidence="1">
    <location>
        <begin position="254"/>
        <end position="276"/>
    </location>
</feature>
<dbReference type="OrthoDB" id="9815116at2"/>
<feature type="domain" description="AAA" evidence="2">
    <location>
        <begin position="41"/>
        <end position="217"/>
    </location>
</feature>
<dbReference type="InterPro" id="IPR027417">
    <property type="entry name" value="P-loop_NTPase"/>
</dbReference>
<protein>
    <submittedName>
        <fullName evidence="3">Chromosome partitioning protein</fullName>
    </submittedName>
</protein>
<accession>A0A1C6R793</accession>
<sequence length="307" mass="32837">MSNASATDAAGITPPSQRNPSNRETRRAADRLARKLVRAVVIAVANQKGGSGKTTTILALAGELARRGFRVLVIDCDEQGNATTGLGVPVAKLDNEGTYYLLMDDEAKPADVITPTPHDNISVIAGGEKLSEVTAALASEMGNHTFLSAHVETLRDEFDVILLDTPPALSLLTLNALYAADEIATPINPGVFDLAGIAKLTKTVKRLNTRLNKNIAIAHTFLINFNPRRRNDQDAYGFVKGAFPDALIDTADPQPDREWHGSGVPQSASVNSSQSAGVPLTLYDPRTAVSRAYCRVADVIEQRSLRG</sequence>
<evidence type="ECO:0000313" key="3">
    <source>
        <dbReference type="EMBL" id="SCL12899.1"/>
    </source>
</evidence>
<keyword evidence="4" id="KW-1185">Reference proteome</keyword>
<dbReference type="Pfam" id="PF13614">
    <property type="entry name" value="AAA_31"/>
    <property type="match status" value="1"/>
</dbReference>
<dbReference type="SUPFAM" id="SSF52540">
    <property type="entry name" value="P-loop containing nucleoside triphosphate hydrolases"/>
    <property type="match status" value="1"/>
</dbReference>
<dbReference type="PANTHER" id="PTHR13696:SF52">
    <property type="entry name" value="PARA FAMILY PROTEIN CT_582"/>
    <property type="match status" value="1"/>
</dbReference>
<dbReference type="STRING" id="145857.GA0070616_0057"/>
<name>A0A1C6R793_9ACTN</name>
<dbReference type="CDD" id="cd02042">
    <property type="entry name" value="ParAB_family"/>
    <property type="match status" value="1"/>
</dbReference>
<dbReference type="Proteomes" id="UP000199699">
    <property type="component" value="Unassembled WGS sequence"/>
</dbReference>
<dbReference type="InterPro" id="IPR025669">
    <property type="entry name" value="AAA_dom"/>
</dbReference>
<evidence type="ECO:0000259" key="2">
    <source>
        <dbReference type="Pfam" id="PF13614"/>
    </source>
</evidence>
<dbReference type="PANTHER" id="PTHR13696">
    <property type="entry name" value="P-LOOP CONTAINING NUCLEOSIDE TRIPHOSPHATE HYDROLASE"/>
    <property type="match status" value="1"/>
</dbReference>
<dbReference type="Gene3D" id="3.40.50.300">
    <property type="entry name" value="P-loop containing nucleotide triphosphate hydrolases"/>
    <property type="match status" value="1"/>
</dbReference>
<feature type="compositionally biased region" description="Polar residues" evidence="1">
    <location>
        <begin position="264"/>
        <end position="276"/>
    </location>
</feature>
<reference evidence="3 4" key="1">
    <citation type="submission" date="2016-06" db="EMBL/GenBank/DDBJ databases">
        <authorList>
            <person name="Kjaerup R.B."/>
            <person name="Dalgaard T.S."/>
            <person name="Juul-Madsen H.R."/>
        </authorList>
    </citation>
    <scope>NUCLEOTIDE SEQUENCE [LARGE SCALE GENOMIC DNA]</scope>
    <source>
        <strain evidence="3 4">DSM 43818</strain>
    </source>
</reference>
<evidence type="ECO:0000313" key="4">
    <source>
        <dbReference type="Proteomes" id="UP000199699"/>
    </source>
</evidence>
<gene>
    <name evidence="3" type="ORF">GA0070616_0057</name>
</gene>